<dbReference type="PANTHER" id="PTHR20836:SF7">
    <property type="entry name" value="4-HYDROXY-TETRAHYDRODIPICOLINATE REDUCTASE"/>
    <property type="match status" value="1"/>
</dbReference>
<keyword evidence="4 9" id="KW-0521">NADP</keyword>
<evidence type="ECO:0000256" key="1">
    <source>
        <dbReference type="ARBA" id="ARBA00006642"/>
    </source>
</evidence>
<comment type="catalytic activity">
    <reaction evidence="9">
        <text>(S)-2,3,4,5-tetrahydrodipicolinate + NAD(+) + H2O = (2S,4S)-4-hydroxy-2,3,4,5-tetrahydrodipicolinate + NADH + H(+)</text>
        <dbReference type="Rhea" id="RHEA:35323"/>
        <dbReference type="ChEBI" id="CHEBI:15377"/>
        <dbReference type="ChEBI" id="CHEBI:15378"/>
        <dbReference type="ChEBI" id="CHEBI:16845"/>
        <dbReference type="ChEBI" id="CHEBI:57540"/>
        <dbReference type="ChEBI" id="CHEBI:57945"/>
        <dbReference type="ChEBI" id="CHEBI:67139"/>
        <dbReference type="EC" id="1.17.1.8"/>
    </reaction>
</comment>
<sequence>MMKIILAGANGTMGKHVATLIDASNEHEIVAGIDQKENLYHTFPYYQHIEEFKGEADCIIDFSHYTVVPSLVAYALAHTLPIVVCTTGLSDETEASILEASKRIPVFKSGNMSLGINLLLALVKTSAKMLEDQFDIEIIEKHHHRKIDAPSGTAKMIANGINSALENPKRLVYGREGNHSKRQDDEMTIHAIRGGTIVGEHEVIFAGLDEVIEIKHTASSRTVFAKGAITAADYIFGKPHGLYDMDHLIYNL</sequence>
<feature type="active site" description="Proton donor" evidence="9">
    <location>
        <position position="146"/>
    </location>
</feature>
<dbReference type="InterPro" id="IPR000846">
    <property type="entry name" value="DapB_N"/>
</dbReference>
<organism evidence="13 14">
    <name type="scientific">Fusibacter paucivorans</name>
    <dbReference type="NCBI Taxonomy" id="76009"/>
    <lineage>
        <taxon>Bacteria</taxon>
        <taxon>Bacillati</taxon>
        <taxon>Bacillota</taxon>
        <taxon>Clostridia</taxon>
        <taxon>Eubacteriales</taxon>
        <taxon>Eubacteriales Family XII. Incertae Sedis</taxon>
        <taxon>Fusibacter</taxon>
    </lineage>
</organism>
<comment type="similarity">
    <text evidence="1 9">Belongs to the DapB family.</text>
</comment>
<proteinExistence type="inferred from homology"/>
<keyword evidence="6 9" id="KW-0560">Oxidoreductase</keyword>
<dbReference type="InterPro" id="IPR023940">
    <property type="entry name" value="DHDPR_bac"/>
</dbReference>
<comment type="caution">
    <text evidence="9">Lacks conserved residue(s) required for the propagation of feature annotation.</text>
</comment>
<comment type="subcellular location">
    <subcellularLocation>
        <location evidence="9">Cytoplasm</location>
    </subcellularLocation>
</comment>
<feature type="domain" description="Dihydrodipicolinate reductase C-terminal" evidence="12">
    <location>
        <begin position="115"/>
        <end position="248"/>
    </location>
</feature>
<dbReference type="PIRSF" id="PIRSF000161">
    <property type="entry name" value="DHPR"/>
    <property type="match status" value="1"/>
</dbReference>
<accession>A0ABS5PL86</accession>
<feature type="active site" description="Proton donor/acceptor" evidence="9">
    <location>
        <position position="142"/>
    </location>
</feature>
<comment type="function">
    <text evidence="9">Catalyzes the conversion of 4-hydroxy-tetrahydrodipicolinate (HTPA) to tetrahydrodipicolinate.</text>
</comment>
<keyword evidence="2 9" id="KW-0963">Cytoplasm</keyword>
<dbReference type="Gene3D" id="3.30.360.10">
    <property type="entry name" value="Dihydrodipicolinate Reductase, domain 2"/>
    <property type="match status" value="1"/>
</dbReference>
<dbReference type="HAMAP" id="MF_00102">
    <property type="entry name" value="DapB"/>
    <property type="match status" value="1"/>
</dbReference>
<comment type="caution">
    <text evidence="9">Was originally thought to be a dihydrodipicolinate reductase (DHDPR), catalyzing the conversion of dihydrodipicolinate to tetrahydrodipicolinate. However, it was shown in E.coli that the substrate of the enzymatic reaction is not dihydrodipicolinate (DHDP) but in fact (2S,4S)-4-hydroxy-2,3,4,5-tetrahydrodipicolinic acid (HTPA), the product released by the DapA-catalyzed reaction.</text>
</comment>
<dbReference type="PROSITE" id="PS01298">
    <property type="entry name" value="DAPB"/>
    <property type="match status" value="1"/>
</dbReference>
<dbReference type="SUPFAM" id="SSF55347">
    <property type="entry name" value="Glyceraldehyde-3-phosphate dehydrogenase-like, C-terminal domain"/>
    <property type="match status" value="1"/>
</dbReference>
<evidence type="ECO:0000256" key="7">
    <source>
        <dbReference type="ARBA" id="ARBA00023027"/>
    </source>
</evidence>
<protein>
    <recommendedName>
        <fullName evidence="9 10">4-hydroxy-tetrahydrodipicolinate reductase</fullName>
        <shortName evidence="9">HTPA reductase</shortName>
        <ecNumber evidence="9 10">1.17.1.8</ecNumber>
    </recommendedName>
</protein>
<feature type="domain" description="Dihydrodipicolinate reductase N-terminal" evidence="11">
    <location>
        <begin position="2"/>
        <end position="112"/>
    </location>
</feature>
<name>A0ABS5PL86_9FIRM</name>
<dbReference type="Pfam" id="PF01113">
    <property type="entry name" value="DapB_N"/>
    <property type="match status" value="1"/>
</dbReference>
<reference evidence="13 14" key="1">
    <citation type="submission" date="2021-05" db="EMBL/GenBank/DDBJ databases">
        <title>Fusibacter ferrireducens sp. nov., an anaerobic, sulfur- and Fe-reducing bacterium isolated from the mangrove sediment.</title>
        <authorList>
            <person name="Qiu D."/>
        </authorList>
    </citation>
    <scope>NUCLEOTIDE SEQUENCE [LARGE SCALE GENOMIC DNA]</scope>
    <source>
        <strain evidence="13 14">DSM 12116</strain>
    </source>
</reference>
<evidence type="ECO:0000259" key="12">
    <source>
        <dbReference type="Pfam" id="PF05173"/>
    </source>
</evidence>
<keyword evidence="5 9" id="KW-0220">Diaminopimelate biosynthesis</keyword>
<comment type="pathway">
    <text evidence="9">Amino-acid biosynthesis; L-lysine biosynthesis via DAP pathway; (S)-tetrahydrodipicolinate from L-aspartate: step 4/4.</text>
</comment>
<dbReference type="EC" id="1.17.1.8" evidence="9 10"/>
<evidence type="ECO:0000256" key="8">
    <source>
        <dbReference type="ARBA" id="ARBA00023154"/>
    </source>
</evidence>
<keyword evidence="3 9" id="KW-0028">Amino-acid biosynthesis</keyword>
<dbReference type="SUPFAM" id="SSF51735">
    <property type="entry name" value="NAD(P)-binding Rossmann-fold domains"/>
    <property type="match status" value="1"/>
</dbReference>
<dbReference type="NCBIfam" id="TIGR00036">
    <property type="entry name" value="dapB"/>
    <property type="match status" value="1"/>
</dbReference>
<comment type="caution">
    <text evidence="13">The sequence shown here is derived from an EMBL/GenBank/DDBJ whole genome shotgun (WGS) entry which is preliminary data.</text>
</comment>
<comment type="catalytic activity">
    <reaction evidence="9">
        <text>(S)-2,3,4,5-tetrahydrodipicolinate + NADP(+) + H2O = (2S,4S)-4-hydroxy-2,3,4,5-tetrahydrodipicolinate + NADPH + H(+)</text>
        <dbReference type="Rhea" id="RHEA:35331"/>
        <dbReference type="ChEBI" id="CHEBI:15377"/>
        <dbReference type="ChEBI" id="CHEBI:15378"/>
        <dbReference type="ChEBI" id="CHEBI:16845"/>
        <dbReference type="ChEBI" id="CHEBI:57783"/>
        <dbReference type="ChEBI" id="CHEBI:58349"/>
        <dbReference type="ChEBI" id="CHEBI:67139"/>
        <dbReference type="EC" id="1.17.1.8"/>
    </reaction>
</comment>
<dbReference type="InterPro" id="IPR022663">
    <property type="entry name" value="DapB_C"/>
</dbReference>
<evidence type="ECO:0000313" key="14">
    <source>
        <dbReference type="Proteomes" id="UP000746471"/>
    </source>
</evidence>
<feature type="binding site" evidence="9">
    <location>
        <position position="143"/>
    </location>
    <ligand>
        <name>(S)-2,3,4,5-tetrahydrodipicolinate</name>
        <dbReference type="ChEBI" id="CHEBI:16845"/>
    </ligand>
</feature>
<keyword evidence="7 9" id="KW-0520">NAD</keyword>
<dbReference type="InterPro" id="IPR022664">
    <property type="entry name" value="DapB_N_CS"/>
</dbReference>
<keyword evidence="14" id="KW-1185">Reference proteome</keyword>
<feature type="binding site" evidence="9">
    <location>
        <begin position="109"/>
        <end position="112"/>
    </location>
    <ligand>
        <name>NAD(+)</name>
        <dbReference type="ChEBI" id="CHEBI:57540"/>
    </ligand>
</feature>
<dbReference type="GO" id="GO:0008839">
    <property type="term" value="F:4-hydroxy-tetrahydrodipicolinate reductase"/>
    <property type="evidence" value="ECO:0007669"/>
    <property type="project" value="UniProtKB-EC"/>
</dbReference>
<feature type="binding site" evidence="9">
    <location>
        <begin position="8"/>
        <end position="13"/>
    </location>
    <ligand>
        <name>NAD(+)</name>
        <dbReference type="ChEBI" id="CHEBI:57540"/>
    </ligand>
</feature>
<gene>
    <name evidence="9 13" type="primary">dapB</name>
    <name evidence="13" type="ORF">KHM83_03170</name>
</gene>
<dbReference type="Proteomes" id="UP000746471">
    <property type="component" value="Unassembled WGS sequence"/>
</dbReference>
<dbReference type="Gene3D" id="3.40.50.720">
    <property type="entry name" value="NAD(P)-binding Rossmann-like Domain"/>
    <property type="match status" value="1"/>
</dbReference>
<evidence type="ECO:0000256" key="10">
    <source>
        <dbReference type="NCBIfam" id="TIGR00036"/>
    </source>
</evidence>
<feature type="binding site" evidence="9">
    <location>
        <begin position="85"/>
        <end position="87"/>
    </location>
    <ligand>
        <name>NAD(+)</name>
        <dbReference type="ChEBI" id="CHEBI:57540"/>
    </ligand>
</feature>
<feature type="binding site" evidence="9">
    <location>
        <begin position="152"/>
        <end position="153"/>
    </location>
    <ligand>
        <name>(S)-2,3,4,5-tetrahydrodipicolinate</name>
        <dbReference type="ChEBI" id="CHEBI:16845"/>
    </ligand>
</feature>
<evidence type="ECO:0000256" key="2">
    <source>
        <dbReference type="ARBA" id="ARBA00022490"/>
    </source>
</evidence>
<comment type="subunit">
    <text evidence="9">Homotetramer.</text>
</comment>
<dbReference type="InterPro" id="IPR036291">
    <property type="entry name" value="NAD(P)-bd_dom_sf"/>
</dbReference>
<dbReference type="CDD" id="cd02274">
    <property type="entry name" value="DHDPR_N"/>
    <property type="match status" value="1"/>
</dbReference>
<feature type="binding site" evidence="9">
    <location>
        <position position="36"/>
    </location>
    <ligand>
        <name>NADP(+)</name>
        <dbReference type="ChEBI" id="CHEBI:58349"/>
    </ligand>
</feature>
<dbReference type="EMBL" id="JAHBCL010000004">
    <property type="protein sequence ID" value="MBS7525672.1"/>
    <property type="molecule type" value="Genomic_DNA"/>
</dbReference>
<evidence type="ECO:0000256" key="4">
    <source>
        <dbReference type="ARBA" id="ARBA00022857"/>
    </source>
</evidence>
<evidence type="ECO:0000256" key="6">
    <source>
        <dbReference type="ARBA" id="ARBA00023002"/>
    </source>
</evidence>
<evidence type="ECO:0000313" key="13">
    <source>
        <dbReference type="EMBL" id="MBS7525672.1"/>
    </source>
</evidence>
<keyword evidence="8 9" id="KW-0457">Lysine biosynthesis</keyword>
<dbReference type="PANTHER" id="PTHR20836">
    <property type="entry name" value="DIHYDRODIPICOLINATE REDUCTASE"/>
    <property type="match status" value="1"/>
</dbReference>
<evidence type="ECO:0000256" key="5">
    <source>
        <dbReference type="ARBA" id="ARBA00022915"/>
    </source>
</evidence>
<evidence type="ECO:0000259" key="11">
    <source>
        <dbReference type="Pfam" id="PF01113"/>
    </source>
</evidence>
<evidence type="ECO:0000256" key="9">
    <source>
        <dbReference type="HAMAP-Rule" id="MF_00102"/>
    </source>
</evidence>
<dbReference type="Pfam" id="PF05173">
    <property type="entry name" value="DapB_C"/>
    <property type="match status" value="1"/>
</dbReference>
<evidence type="ECO:0000256" key="3">
    <source>
        <dbReference type="ARBA" id="ARBA00022605"/>
    </source>
</evidence>